<evidence type="ECO:0000313" key="2">
    <source>
        <dbReference type="EMBL" id="TRW15041.1"/>
    </source>
</evidence>
<keyword evidence="1" id="KW-0472">Membrane</keyword>
<reference evidence="2 3" key="1">
    <citation type="submission" date="2019-07" db="EMBL/GenBank/DDBJ databases">
        <title>Novel species isolated from glacier.</title>
        <authorList>
            <person name="Liu Q."/>
            <person name="Xin Y.-H."/>
        </authorList>
    </citation>
    <scope>NUCLEOTIDE SEQUENCE [LARGE SCALE GENOMIC DNA]</scope>
    <source>
        <strain evidence="2 3">LB1R16</strain>
    </source>
</reference>
<name>A0A552U9Z6_9SPHN</name>
<dbReference type="EMBL" id="VJWA01000002">
    <property type="protein sequence ID" value="TRW15041.1"/>
    <property type="molecule type" value="Genomic_DNA"/>
</dbReference>
<dbReference type="RefSeq" id="WP_144335210.1">
    <property type="nucleotide sequence ID" value="NZ_VJWA01000002.1"/>
</dbReference>
<accession>A0A552U9Z6</accession>
<dbReference type="InterPro" id="IPR021218">
    <property type="entry name" value="DUF2784"/>
</dbReference>
<comment type="caution">
    <text evidence="2">The sequence shown here is derived from an EMBL/GenBank/DDBJ whole genome shotgun (WGS) entry which is preliminary data.</text>
</comment>
<dbReference type="OrthoDB" id="370375at2"/>
<dbReference type="Proteomes" id="UP000317894">
    <property type="component" value="Unassembled WGS sequence"/>
</dbReference>
<feature type="transmembrane region" description="Helical" evidence="1">
    <location>
        <begin position="12"/>
        <end position="31"/>
    </location>
</feature>
<dbReference type="Pfam" id="PF10861">
    <property type="entry name" value="DUF2784"/>
    <property type="match status" value="1"/>
</dbReference>
<feature type="transmembrane region" description="Helical" evidence="1">
    <location>
        <begin position="97"/>
        <end position="115"/>
    </location>
</feature>
<sequence length="121" mass="13180">MNPAALADAVVALHFAFILFALLGGALLVRWPGLVFLHLPALAWGTWIEFSGGLCPLTTLENDFRAQAGAAGYGEGFVDHYLSPIIYPDGLTRGTQLVYGGILLGLNALFYLRFARSRRWV</sequence>
<organism evidence="2 3">
    <name type="scientific">Glacieibacterium frigidum</name>
    <dbReference type="NCBI Taxonomy" id="2593303"/>
    <lineage>
        <taxon>Bacteria</taxon>
        <taxon>Pseudomonadati</taxon>
        <taxon>Pseudomonadota</taxon>
        <taxon>Alphaproteobacteria</taxon>
        <taxon>Sphingomonadales</taxon>
        <taxon>Sphingosinicellaceae</taxon>
        <taxon>Glacieibacterium</taxon>
    </lineage>
</organism>
<proteinExistence type="predicted"/>
<gene>
    <name evidence="2" type="ORF">FMM06_15425</name>
</gene>
<evidence type="ECO:0000313" key="3">
    <source>
        <dbReference type="Proteomes" id="UP000317894"/>
    </source>
</evidence>
<keyword evidence="1" id="KW-0812">Transmembrane</keyword>
<dbReference type="AlphaFoldDB" id="A0A552U9Z6"/>
<keyword evidence="3" id="KW-1185">Reference proteome</keyword>
<protein>
    <submittedName>
        <fullName evidence="2">DUF2784 domain-containing protein</fullName>
    </submittedName>
</protein>
<keyword evidence="1" id="KW-1133">Transmembrane helix</keyword>
<evidence type="ECO:0000256" key="1">
    <source>
        <dbReference type="SAM" id="Phobius"/>
    </source>
</evidence>